<reference evidence="1 2" key="1">
    <citation type="submission" date="2015-12" db="EMBL/GenBank/DDBJ databases">
        <title>Draft genome of the nematode, Onchocerca flexuosa.</title>
        <authorList>
            <person name="Mitreva M."/>
        </authorList>
    </citation>
    <scope>NUCLEOTIDE SEQUENCE [LARGE SCALE GENOMIC DNA]</scope>
    <source>
        <strain evidence="1">Red Deer</strain>
    </source>
</reference>
<gene>
    <name evidence="1" type="ORF">X798_07639</name>
</gene>
<keyword evidence="2" id="KW-1185">Reference proteome</keyword>
<evidence type="ECO:0000313" key="2">
    <source>
        <dbReference type="Proteomes" id="UP000242913"/>
    </source>
</evidence>
<dbReference type="OrthoDB" id="10253869at2759"/>
<proteinExistence type="predicted"/>
<sequence>MPIKSELTDVNTPCIPFHEMIFSEMRRYGSEIALINNDTDETFTFEDILLKTKYIANSLVAMGIEKGE</sequence>
<name>A0A238BLK0_9BILA</name>
<organism evidence="1 2">
    <name type="scientific">Onchocerca flexuosa</name>
    <dbReference type="NCBI Taxonomy" id="387005"/>
    <lineage>
        <taxon>Eukaryota</taxon>
        <taxon>Metazoa</taxon>
        <taxon>Ecdysozoa</taxon>
        <taxon>Nematoda</taxon>
        <taxon>Chromadorea</taxon>
        <taxon>Rhabditida</taxon>
        <taxon>Spirurina</taxon>
        <taxon>Spiruromorpha</taxon>
        <taxon>Filarioidea</taxon>
        <taxon>Onchocercidae</taxon>
        <taxon>Onchocerca</taxon>
    </lineage>
</organism>
<dbReference type="Proteomes" id="UP000242913">
    <property type="component" value="Unassembled WGS sequence"/>
</dbReference>
<evidence type="ECO:0008006" key="3">
    <source>
        <dbReference type="Google" id="ProtNLM"/>
    </source>
</evidence>
<dbReference type="SUPFAM" id="SSF56801">
    <property type="entry name" value="Acetyl-CoA synthetase-like"/>
    <property type="match status" value="1"/>
</dbReference>
<accession>A0A238BLK0</accession>
<dbReference type="AlphaFoldDB" id="A0A238BLK0"/>
<dbReference type="Gene3D" id="3.40.50.12780">
    <property type="entry name" value="N-terminal domain of ligase-like"/>
    <property type="match status" value="1"/>
</dbReference>
<dbReference type="InterPro" id="IPR042099">
    <property type="entry name" value="ANL_N_sf"/>
</dbReference>
<feature type="non-terminal residue" evidence="1">
    <location>
        <position position="68"/>
    </location>
</feature>
<dbReference type="EMBL" id="KZ271377">
    <property type="protein sequence ID" value="OZC05388.1"/>
    <property type="molecule type" value="Genomic_DNA"/>
</dbReference>
<evidence type="ECO:0000313" key="1">
    <source>
        <dbReference type="EMBL" id="OZC05388.1"/>
    </source>
</evidence>
<protein>
    <recommendedName>
        <fullName evidence="3">AMP-dependent synthetase/ligase domain-containing protein</fullName>
    </recommendedName>
</protein>